<dbReference type="AlphaFoldDB" id="A0A7S3ZCE7"/>
<proteinExistence type="predicted"/>
<feature type="compositionally biased region" description="Basic and acidic residues" evidence="1">
    <location>
        <begin position="1"/>
        <end position="12"/>
    </location>
</feature>
<evidence type="ECO:0000256" key="1">
    <source>
        <dbReference type="SAM" id="MobiDB-lite"/>
    </source>
</evidence>
<reference evidence="2" key="1">
    <citation type="submission" date="2021-01" db="EMBL/GenBank/DDBJ databases">
        <authorList>
            <person name="Corre E."/>
            <person name="Pelletier E."/>
            <person name="Niang G."/>
            <person name="Scheremetjew M."/>
            <person name="Finn R."/>
            <person name="Kale V."/>
            <person name="Holt S."/>
            <person name="Cochrane G."/>
            <person name="Meng A."/>
            <person name="Brown T."/>
            <person name="Cohen L."/>
        </authorList>
    </citation>
    <scope>NUCLEOTIDE SEQUENCE</scope>
    <source>
        <strain evidence="2">CCCM811</strain>
    </source>
</reference>
<sequence length="203" mass="21677">MASTTGKREEPAPRYTPRPSPLALLSQRECIRSRWIDAKASVTTASSEGGADTASIVSLDDTSSRCSSGSKRKGMSVEVNMSKRIRYCSKSAGSSPRLLSQDPTFIFSGTRDEKNQVAEAPSVSQRASLSDSPRIITKATTFSMGSTSKYPKPTLPTILSNGSIVEPGGQGVSVQKELTEKETYEAVPITINVGNAEDHNSSQ</sequence>
<feature type="region of interest" description="Disordered" evidence="1">
    <location>
        <begin position="1"/>
        <end position="23"/>
    </location>
</feature>
<name>A0A7S3ZCE7_9EUKA</name>
<gene>
    <name evidence="2" type="ORF">LGLO00237_LOCUS30878</name>
</gene>
<accession>A0A7S3ZCE7</accession>
<protein>
    <submittedName>
        <fullName evidence="2">Uncharacterized protein</fullName>
    </submittedName>
</protein>
<dbReference type="EMBL" id="HBIV01043991">
    <property type="protein sequence ID" value="CAE0679096.1"/>
    <property type="molecule type" value="Transcribed_RNA"/>
</dbReference>
<feature type="region of interest" description="Disordered" evidence="1">
    <location>
        <begin position="41"/>
        <end position="75"/>
    </location>
</feature>
<evidence type="ECO:0000313" key="2">
    <source>
        <dbReference type="EMBL" id="CAE0679096.1"/>
    </source>
</evidence>
<organism evidence="2">
    <name type="scientific">Lotharella globosa</name>
    <dbReference type="NCBI Taxonomy" id="91324"/>
    <lineage>
        <taxon>Eukaryota</taxon>
        <taxon>Sar</taxon>
        <taxon>Rhizaria</taxon>
        <taxon>Cercozoa</taxon>
        <taxon>Chlorarachniophyceae</taxon>
        <taxon>Lotharella</taxon>
    </lineage>
</organism>